<feature type="domain" description="Hint" evidence="1">
    <location>
        <begin position="422"/>
        <end position="518"/>
    </location>
</feature>
<dbReference type="NCBIfam" id="TIGR01547">
    <property type="entry name" value="phage_term_2"/>
    <property type="match status" value="1"/>
</dbReference>
<dbReference type="InterPro" id="IPR027417">
    <property type="entry name" value="P-loop_NTPase"/>
</dbReference>
<dbReference type="SUPFAM" id="SSF51294">
    <property type="entry name" value="Hedgehog/intein (Hint) domain"/>
    <property type="match status" value="1"/>
</dbReference>
<dbReference type="PROSITE" id="PS50817">
    <property type="entry name" value="INTEIN_N_TER"/>
    <property type="match status" value="1"/>
</dbReference>
<dbReference type="NCBIfam" id="TIGR01445">
    <property type="entry name" value="intein_Nterm"/>
    <property type="match status" value="1"/>
</dbReference>
<name>A0A8S5T261_9CAUD</name>
<evidence type="ECO:0000313" key="2">
    <source>
        <dbReference type="EMBL" id="DAF57405.1"/>
    </source>
</evidence>
<dbReference type="InterPro" id="IPR006141">
    <property type="entry name" value="Intein_N"/>
</dbReference>
<dbReference type="GO" id="GO:0016539">
    <property type="term" value="P:intein-mediated protein splicing"/>
    <property type="evidence" value="ECO:0007669"/>
    <property type="project" value="InterPro"/>
</dbReference>
<dbReference type="SMART" id="SM00306">
    <property type="entry name" value="HintN"/>
    <property type="match status" value="1"/>
</dbReference>
<dbReference type="PANTHER" id="PTHR39184:SF1">
    <property type="entry name" value="PBSX PHAGE TERMINASE LARGE SUBUNIT"/>
    <property type="match status" value="1"/>
</dbReference>
<evidence type="ECO:0000259" key="1">
    <source>
        <dbReference type="SMART" id="SM00306"/>
    </source>
</evidence>
<proteinExistence type="predicted"/>
<dbReference type="InterPro" id="IPR036844">
    <property type="entry name" value="Hint_dom_sf"/>
</dbReference>
<dbReference type="Gene3D" id="3.30.420.280">
    <property type="match status" value="1"/>
</dbReference>
<sequence>MANNKKLKLSAFKFKPFSNKQLKVLSWWTEKSPVNDSFMLIADGAIRSGKTVSMALSFVLFMMNTFNQQNAAMCGKSVGSFRRNVLMTLKQMLMALDYDVIEHRSENYIEIIKCEVVNYFFIFGGKDESSQDLIQGMTLAGLLLDEAVLMPESFYNQAVSRLSIDGAKLFINCNPSSPHHWFYKNVLKKLREKDGLYVHFNMEDNLSLPQDVLDRYKKNFSGVFAKRYIEGKWVVADGLIYDMFKKKEHVIKQSDIPYEDIIDWCVCCDIGTANPTAFLLLGKTIDNTIYVCKEYYFDGRAAVKEEDGNQEAQKTDIEYVNDLRDFINEETELTQRTYRQIVVVVDPSASSFKLQARRFHMKTKNAINDVLPGIRTVASDMGQGKILIEEQCENLIRELQTYVWDEKAQLRGVDLPRKVDDHACITGDTLINTTEGYIPIEDLVGKTGELITCDENGYCCTRRFFDVHMTRKDTEVISLVFDTRDILNVTPDHRILTVNRGWVEAKDITTEDLIKTSVSHTKLVHIDKHENEDVYNMEVEDTHCFAVTTSDIIIHNCDALRYGVMYMQPKSKISDATRIVGF</sequence>
<dbReference type="EMBL" id="BK032734">
    <property type="protein sequence ID" value="DAF57405.1"/>
    <property type="molecule type" value="Genomic_DNA"/>
</dbReference>
<dbReference type="NCBIfam" id="TIGR01443">
    <property type="entry name" value="intein_Cterm"/>
    <property type="match status" value="1"/>
</dbReference>
<dbReference type="InterPro" id="IPR006437">
    <property type="entry name" value="Phage_terminase_lsu"/>
</dbReference>
<protein>
    <submittedName>
        <fullName evidence="2">Large terminase</fullName>
    </submittedName>
</protein>
<organism evidence="2">
    <name type="scientific">Myoviridae sp. ctqfO1</name>
    <dbReference type="NCBI Taxonomy" id="2827710"/>
    <lineage>
        <taxon>Viruses</taxon>
        <taxon>Duplodnaviria</taxon>
        <taxon>Heunggongvirae</taxon>
        <taxon>Uroviricota</taxon>
        <taxon>Caudoviricetes</taxon>
    </lineage>
</organism>
<dbReference type="CDD" id="cd00081">
    <property type="entry name" value="Hint"/>
    <property type="match status" value="1"/>
</dbReference>
<dbReference type="InterPro" id="IPR052380">
    <property type="entry name" value="Viral_DNA_packaging_terminase"/>
</dbReference>
<dbReference type="Pfam" id="PF03237">
    <property type="entry name" value="Terminase_6N"/>
    <property type="match status" value="1"/>
</dbReference>
<dbReference type="Gene3D" id="3.40.50.300">
    <property type="entry name" value="P-loop containing nucleotide triphosphate hydrolases"/>
    <property type="match status" value="1"/>
</dbReference>
<dbReference type="PROSITE" id="PS50818">
    <property type="entry name" value="INTEIN_C_TER"/>
    <property type="match status" value="1"/>
</dbReference>
<dbReference type="InterPro" id="IPR030934">
    <property type="entry name" value="Intein_C"/>
</dbReference>
<reference evidence="2" key="1">
    <citation type="journal article" date="2021" name="Proc. Natl. Acad. Sci. U.S.A.">
        <title>A Catalog of Tens of Thousands of Viruses from Human Metagenomes Reveals Hidden Associations with Chronic Diseases.</title>
        <authorList>
            <person name="Tisza M.J."/>
            <person name="Buck C.B."/>
        </authorList>
    </citation>
    <scope>NUCLEOTIDE SEQUENCE</scope>
    <source>
        <strain evidence="2">CtqfO1</strain>
    </source>
</reference>
<dbReference type="PANTHER" id="PTHR39184">
    <property type="match status" value="1"/>
</dbReference>
<accession>A0A8S5T261</accession>
<dbReference type="Gene3D" id="2.170.16.10">
    <property type="entry name" value="Hedgehog/Intein (Hint) domain"/>
    <property type="match status" value="1"/>
</dbReference>
<dbReference type="InterPro" id="IPR003587">
    <property type="entry name" value="Hint_dom_N"/>
</dbReference>